<name>A0ABY7S1P0_9FLAO</name>
<proteinExistence type="predicted"/>
<dbReference type="InterPro" id="IPR001296">
    <property type="entry name" value="Glyco_trans_1"/>
</dbReference>
<dbReference type="Pfam" id="PF13439">
    <property type="entry name" value="Glyco_transf_4"/>
    <property type="match status" value="1"/>
</dbReference>
<gene>
    <name evidence="3" type="ORF">MUN68_006275</name>
</gene>
<keyword evidence="4" id="KW-1185">Reference proteome</keyword>
<organism evidence="3 4">
    <name type="scientific">Psychroserpens ponticola</name>
    <dbReference type="NCBI Taxonomy" id="2932268"/>
    <lineage>
        <taxon>Bacteria</taxon>
        <taxon>Pseudomonadati</taxon>
        <taxon>Bacteroidota</taxon>
        <taxon>Flavobacteriia</taxon>
        <taxon>Flavobacteriales</taxon>
        <taxon>Flavobacteriaceae</taxon>
        <taxon>Psychroserpens</taxon>
    </lineage>
</organism>
<dbReference type="Proteomes" id="UP001202717">
    <property type="component" value="Chromosome"/>
</dbReference>
<dbReference type="PANTHER" id="PTHR12526:SF630">
    <property type="entry name" value="GLYCOSYLTRANSFERASE"/>
    <property type="match status" value="1"/>
</dbReference>
<evidence type="ECO:0000313" key="4">
    <source>
        <dbReference type="Proteomes" id="UP001202717"/>
    </source>
</evidence>
<dbReference type="RefSeq" id="WP_249994044.1">
    <property type="nucleotide sequence ID" value="NZ_CP116221.1"/>
</dbReference>
<reference evidence="3 4" key="1">
    <citation type="submission" date="2023-01" db="EMBL/GenBank/DDBJ databases">
        <title>Psychroserpens ponticola sp. nov., isolated from seawater.</title>
        <authorList>
            <person name="Kristyanto S."/>
            <person name="Jung J."/>
            <person name="Kim J.M."/>
            <person name="Jeon C.O."/>
        </authorList>
    </citation>
    <scope>NUCLEOTIDE SEQUENCE [LARGE SCALE GENOMIC DNA]</scope>
    <source>
        <strain evidence="3 4">MSW6</strain>
    </source>
</reference>
<dbReference type="CDD" id="cd03801">
    <property type="entry name" value="GT4_PimA-like"/>
    <property type="match status" value="1"/>
</dbReference>
<dbReference type="Pfam" id="PF00534">
    <property type="entry name" value="Glycos_transf_1"/>
    <property type="match status" value="1"/>
</dbReference>
<dbReference type="Gene3D" id="3.40.50.2000">
    <property type="entry name" value="Glycogen Phosphorylase B"/>
    <property type="match status" value="2"/>
</dbReference>
<evidence type="ECO:0000259" key="2">
    <source>
        <dbReference type="Pfam" id="PF13439"/>
    </source>
</evidence>
<dbReference type="InterPro" id="IPR028098">
    <property type="entry name" value="Glyco_trans_4-like_N"/>
</dbReference>
<feature type="domain" description="Glycosyltransferase subfamily 4-like N-terminal" evidence="2">
    <location>
        <begin position="13"/>
        <end position="161"/>
    </location>
</feature>
<protein>
    <submittedName>
        <fullName evidence="3">Glycosyltransferase family 4 protein</fullName>
    </submittedName>
</protein>
<accession>A0ABY7S1P0</accession>
<feature type="domain" description="Glycosyl transferase family 1" evidence="1">
    <location>
        <begin position="167"/>
        <end position="316"/>
    </location>
</feature>
<dbReference type="SUPFAM" id="SSF53756">
    <property type="entry name" value="UDP-Glycosyltransferase/glycogen phosphorylase"/>
    <property type="match status" value="1"/>
</dbReference>
<dbReference type="EMBL" id="CP116221">
    <property type="protein sequence ID" value="WCO03094.1"/>
    <property type="molecule type" value="Genomic_DNA"/>
</dbReference>
<evidence type="ECO:0000259" key="1">
    <source>
        <dbReference type="Pfam" id="PF00534"/>
    </source>
</evidence>
<dbReference type="PANTHER" id="PTHR12526">
    <property type="entry name" value="GLYCOSYLTRANSFERASE"/>
    <property type="match status" value="1"/>
</dbReference>
<sequence>MTIVHVNVGLGGGGAEHMILEMAKKSQQDQIETVVLAITDNDQIEYKFKESQLNYHYLGITSPKGFFNGIKKMKHILSNYDDVVLHCHMFHALVIGIYFRLFVKKVPIVFTLHNILVEEIYRRWFLFFTKAFRKIDINFSEDASKWYLKKIQVIANGVDFEKFKLNKERTFNKNETFKFLYLGRIEEQKNPLVLPDLAKKLLDKGFSNFEIRVAGNGDMKDELETLINKNNLEQHIKILGFQKDVKQQLFDAHCMIMPSLWEGLPISLIEASATKLPIITTPVGSIPKFFKPSNCFTPQIETFHEAMISAIENYDNAKTKANQLFEDNKNMFDINSVYKKHLSLYQSVTN</sequence>
<evidence type="ECO:0000313" key="3">
    <source>
        <dbReference type="EMBL" id="WCO03094.1"/>
    </source>
</evidence>